<gene>
    <name evidence="2" type="ORF">BH006_25915</name>
</gene>
<proteinExistence type="predicted"/>
<evidence type="ECO:0008006" key="3">
    <source>
        <dbReference type="Google" id="ProtNLM"/>
    </source>
</evidence>
<dbReference type="Pfam" id="PF05666">
    <property type="entry name" value="YcgJ"/>
    <property type="match status" value="1"/>
</dbReference>
<dbReference type="AlphaFoldDB" id="A0A3F3ICB0"/>
<reference evidence="2" key="1">
    <citation type="submission" date="2016-09" db="EMBL/GenBank/DDBJ databases">
        <title>Whole Genome Sequencing of Salmonella enterica subsp. enterica serovar Nottingham.</title>
        <authorList>
            <person name="Zheng J."/>
            <person name="Wang H."/>
        </authorList>
    </citation>
    <scope>NUCLEOTIDE SEQUENCE [LARGE SCALE GENOMIC DNA]</scope>
    <source>
        <strain evidence="2">CFSAN055411</strain>
    </source>
</reference>
<dbReference type="RefSeq" id="WP_069721724.1">
    <property type="nucleotide sequence ID" value="NZ_MJEL01000044.1"/>
</dbReference>
<evidence type="ECO:0000313" key="2">
    <source>
        <dbReference type="EMBL" id="OEH96216.1"/>
    </source>
</evidence>
<sequence>MRRVIVLSMGLVMMTVYAKQTTTGKLRSPEHGVLCDQYICADSGGISVRLTARYIGERQAKNLEILGRADLMAFTFDGGVFCDTREKLCRDDKYFGTDGKRSGKINSHFTEILFGK</sequence>
<name>A0A3F3ICB0_SALER</name>
<comment type="caution">
    <text evidence="2">The sequence shown here is derived from an EMBL/GenBank/DDBJ whole genome shotgun (WGS) entry which is preliminary data.</text>
</comment>
<dbReference type="Proteomes" id="UP000852880">
    <property type="component" value="Unassembled WGS sequence"/>
</dbReference>
<feature type="signal peptide" evidence="1">
    <location>
        <begin position="1"/>
        <end position="18"/>
    </location>
</feature>
<dbReference type="InterPro" id="IPR008617">
    <property type="entry name" value="Uncharacterised_YcgJ"/>
</dbReference>
<accession>A0A3F3ICB0</accession>
<evidence type="ECO:0000256" key="1">
    <source>
        <dbReference type="SAM" id="SignalP"/>
    </source>
</evidence>
<dbReference type="EMBL" id="MJEL01000044">
    <property type="protein sequence ID" value="OEH96216.1"/>
    <property type="molecule type" value="Genomic_DNA"/>
</dbReference>
<keyword evidence="1" id="KW-0732">Signal</keyword>
<organism evidence="2">
    <name type="scientific">Salmonella enterica</name>
    <name type="common">Salmonella choleraesuis</name>
    <dbReference type="NCBI Taxonomy" id="28901"/>
    <lineage>
        <taxon>Bacteria</taxon>
        <taxon>Pseudomonadati</taxon>
        <taxon>Pseudomonadota</taxon>
        <taxon>Gammaproteobacteria</taxon>
        <taxon>Enterobacterales</taxon>
        <taxon>Enterobacteriaceae</taxon>
        <taxon>Salmonella</taxon>
    </lineage>
</organism>
<feature type="chain" id="PRO_5017637496" description="Fels-1 Propage domain-containing protein" evidence="1">
    <location>
        <begin position="19"/>
        <end position="116"/>
    </location>
</feature>
<protein>
    <recommendedName>
        <fullName evidence="3">Fels-1 Propage domain-containing protein</fullName>
    </recommendedName>
</protein>